<accession>A0A383S8K4</accession>
<evidence type="ECO:0000313" key="1">
    <source>
        <dbReference type="EMBL" id="SYZ33709.1"/>
    </source>
</evidence>
<dbReference type="EMBL" id="UNQJ01000011">
    <property type="protein sequence ID" value="SYZ33709.1"/>
    <property type="molecule type" value="Genomic_DNA"/>
</dbReference>
<name>A0A383S8K4_9ACTN</name>
<reference evidence="2" key="1">
    <citation type="submission" date="2018-08" db="EMBL/GenBank/DDBJ databases">
        <authorList>
            <person name="Hornung B."/>
        </authorList>
    </citation>
    <scope>NUCLEOTIDE SEQUENCE [LARGE SCALE GENOMIC DNA]</scope>
</reference>
<sequence length="65" mass="7639">MSATPPHIVPFDRRYDRSSFCCGQADIDIWLKEQAGQHERRNNTRTFLAIDDDSRVQGYYSLRAY</sequence>
<gene>
    <name evidence="1" type="ORF">PROPAUS_1629</name>
</gene>
<keyword evidence="2" id="KW-1185">Reference proteome</keyword>
<proteinExistence type="predicted"/>
<protein>
    <recommendedName>
        <fullName evidence="3">GNAT family N-acetyltransferase</fullName>
    </recommendedName>
</protein>
<organism evidence="1 2">
    <name type="scientific">Propionibacterium australiense</name>
    <dbReference type="NCBI Taxonomy" id="119981"/>
    <lineage>
        <taxon>Bacteria</taxon>
        <taxon>Bacillati</taxon>
        <taxon>Actinomycetota</taxon>
        <taxon>Actinomycetes</taxon>
        <taxon>Propionibacteriales</taxon>
        <taxon>Propionibacteriaceae</taxon>
        <taxon>Propionibacterium</taxon>
    </lineage>
</organism>
<dbReference type="AlphaFoldDB" id="A0A383S8K4"/>
<evidence type="ECO:0008006" key="3">
    <source>
        <dbReference type="Google" id="ProtNLM"/>
    </source>
</evidence>
<dbReference type="Gene3D" id="3.40.630.30">
    <property type="match status" value="1"/>
</dbReference>
<evidence type="ECO:0000313" key="2">
    <source>
        <dbReference type="Proteomes" id="UP000263928"/>
    </source>
</evidence>
<dbReference type="Proteomes" id="UP000263928">
    <property type="component" value="Unassembled WGS sequence"/>
</dbReference>